<proteinExistence type="predicted"/>
<protein>
    <submittedName>
        <fullName evidence="1">Uncharacterized protein</fullName>
    </submittedName>
</protein>
<reference evidence="1" key="2">
    <citation type="journal article" date="2015" name="Fish Shellfish Immunol.">
        <title>Early steps in the European eel (Anguilla anguilla)-Vibrio vulnificus interaction in the gills: Role of the RtxA13 toxin.</title>
        <authorList>
            <person name="Callol A."/>
            <person name="Pajuelo D."/>
            <person name="Ebbesson L."/>
            <person name="Teles M."/>
            <person name="MacKenzie S."/>
            <person name="Amaro C."/>
        </authorList>
    </citation>
    <scope>NUCLEOTIDE SEQUENCE</scope>
</reference>
<dbReference type="EMBL" id="GBXM01041271">
    <property type="protein sequence ID" value="JAH67306.1"/>
    <property type="molecule type" value="Transcribed_RNA"/>
</dbReference>
<organism evidence="1">
    <name type="scientific">Anguilla anguilla</name>
    <name type="common">European freshwater eel</name>
    <name type="synonym">Muraena anguilla</name>
    <dbReference type="NCBI Taxonomy" id="7936"/>
    <lineage>
        <taxon>Eukaryota</taxon>
        <taxon>Metazoa</taxon>
        <taxon>Chordata</taxon>
        <taxon>Craniata</taxon>
        <taxon>Vertebrata</taxon>
        <taxon>Euteleostomi</taxon>
        <taxon>Actinopterygii</taxon>
        <taxon>Neopterygii</taxon>
        <taxon>Teleostei</taxon>
        <taxon>Anguilliformes</taxon>
        <taxon>Anguillidae</taxon>
        <taxon>Anguilla</taxon>
    </lineage>
</organism>
<sequence length="49" mass="5797">MRSCCGRASLGLTYSKRRCHCCDKIPVYILYVAFLYNNCNTVNRQKYRN</sequence>
<accession>A0A0E9UNH7</accession>
<reference evidence="1" key="1">
    <citation type="submission" date="2014-11" db="EMBL/GenBank/DDBJ databases">
        <authorList>
            <person name="Amaro Gonzalez C."/>
        </authorList>
    </citation>
    <scope>NUCLEOTIDE SEQUENCE</scope>
</reference>
<dbReference type="AlphaFoldDB" id="A0A0E9UNH7"/>
<evidence type="ECO:0000313" key="1">
    <source>
        <dbReference type="EMBL" id="JAH67306.1"/>
    </source>
</evidence>
<name>A0A0E9UNH7_ANGAN</name>